<comment type="caution">
    <text evidence="2">The sequence shown here is derived from an EMBL/GenBank/DDBJ whole genome shotgun (WGS) entry which is preliminary data.</text>
</comment>
<evidence type="ECO:0000313" key="3">
    <source>
        <dbReference type="Proteomes" id="UP000266673"/>
    </source>
</evidence>
<organism evidence="2 3">
    <name type="scientific">Gigaspora rosea</name>
    <dbReference type="NCBI Taxonomy" id="44941"/>
    <lineage>
        <taxon>Eukaryota</taxon>
        <taxon>Fungi</taxon>
        <taxon>Fungi incertae sedis</taxon>
        <taxon>Mucoromycota</taxon>
        <taxon>Glomeromycotina</taxon>
        <taxon>Glomeromycetes</taxon>
        <taxon>Diversisporales</taxon>
        <taxon>Gigasporaceae</taxon>
        <taxon>Gigaspora</taxon>
    </lineage>
</organism>
<feature type="non-terminal residue" evidence="2">
    <location>
        <position position="1"/>
    </location>
</feature>
<proteinExistence type="predicted"/>
<keyword evidence="1" id="KW-1133">Transmembrane helix</keyword>
<keyword evidence="3" id="KW-1185">Reference proteome</keyword>
<gene>
    <name evidence="2" type="ORF">C2G38_2086767</name>
</gene>
<name>A0A397VFD9_9GLOM</name>
<feature type="transmembrane region" description="Helical" evidence="1">
    <location>
        <begin position="23"/>
        <end position="47"/>
    </location>
</feature>
<keyword evidence="1" id="KW-0472">Membrane</keyword>
<evidence type="ECO:0000256" key="1">
    <source>
        <dbReference type="SAM" id="Phobius"/>
    </source>
</evidence>
<evidence type="ECO:0000313" key="2">
    <source>
        <dbReference type="EMBL" id="RIB18056.1"/>
    </source>
</evidence>
<accession>A0A397VFD9</accession>
<reference evidence="2 3" key="1">
    <citation type="submission" date="2018-06" db="EMBL/GenBank/DDBJ databases">
        <title>Comparative genomics reveals the genomic features of Rhizophagus irregularis, R. cerebriforme, R. diaphanum and Gigaspora rosea, and their symbiotic lifestyle signature.</title>
        <authorList>
            <person name="Morin E."/>
            <person name="San Clemente H."/>
            <person name="Chen E.C.H."/>
            <person name="De La Providencia I."/>
            <person name="Hainaut M."/>
            <person name="Kuo A."/>
            <person name="Kohler A."/>
            <person name="Murat C."/>
            <person name="Tang N."/>
            <person name="Roy S."/>
            <person name="Loubradou J."/>
            <person name="Henrissat B."/>
            <person name="Grigoriev I.V."/>
            <person name="Corradi N."/>
            <person name="Roux C."/>
            <person name="Martin F.M."/>
        </authorList>
    </citation>
    <scope>NUCLEOTIDE SEQUENCE [LARGE SCALE GENOMIC DNA]</scope>
    <source>
        <strain evidence="2 3">DAOM 194757</strain>
    </source>
</reference>
<dbReference type="Proteomes" id="UP000266673">
    <property type="component" value="Unassembled WGS sequence"/>
</dbReference>
<protein>
    <submittedName>
        <fullName evidence="2">Uncharacterized protein</fullName>
    </submittedName>
</protein>
<dbReference type="EMBL" id="QKWP01000565">
    <property type="protein sequence ID" value="RIB18056.1"/>
    <property type="molecule type" value="Genomic_DNA"/>
</dbReference>
<dbReference type="AlphaFoldDB" id="A0A397VFD9"/>
<keyword evidence="1" id="KW-0812">Transmembrane</keyword>
<sequence>MHERVYDSLIEFREFRSASGHNIVVNVYFSFLWFLEVTTSVIILIGVGDEHGCI</sequence>